<dbReference type="Proteomes" id="UP001295684">
    <property type="component" value="Unassembled WGS sequence"/>
</dbReference>
<name>A0AAD1XVT2_EUPCR</name>
<proteinExistence type="predicted"/>
<protein>
    <submittedName>
        <fullName evidence="2">Uncharacterized protein</fullName>
    </submittedName>
</protein>
<reference evidence="2" key="1">
    <citation type="submission" date="2023-07" db="EMBL/GenBank/DDBJ databases">
        <authorList>
            <consortium name="AG Swart"/>
            <person name="Singh M."/>
            <person name="Singh A."/>
            <person name="Seah K."/>
            <person name="Emmerich C."/>
        </authorList>
    </citation>
    <scope>NUCLEOTIDE SEQUENCE</scope>
    <source>
        <strain evidence="2">DP1</strain>
    </source>
</reference>
<keyword evidence="3" id="KW-1185">Reference proteome</keyword>
<sequence>MFLKPPKPNNCGGQTASPCLQLRKKTHIMKTPVSKEKIISFKSPMIRVKKFQEDRASDASSSSSAEYTPSPTNHRREIASKVIGITYFDTSKYSNSCCSNVKPGPVSSFSTKKSSTKIISKNSTISKPYLDSSSDDNKSFSSDSLSWDEGKSENPYSNVYDNTKSKRFNEILRRKSHYLIHAPVKKYLLESSNSDKDSSDSDGESHSKFIIGKFKKFSPSKKKRRMTVKFQELKI</sequence>
<evidence type="ECO:0000256" key="1">
    <source>
        <dbReference type="SAM" id="MobiDB-lite"/>
    </source>
</evidence>
<organism evidence="2 3">
    <name type="scientific">Euplotes crassus</name>
    <dbReference type="NCBI Taxonomy" id="5936"/>
    <lineage>
        <taxon>Eukaryota</taxon>
        <taxon>Sar</taxon>
        <taxon>Alveolata</taxon>
        <taxon>Ciliophora</taxon>
        <taxon>Intramacronucleata</taxon>
        <taxon>Spirotrichea</taxon>
        <taxon>Hypotrichia</taxon>
        <taxon>Euplotida</taxon>
        <taxon>Euplotidae</taxon>
        <taxon>Moneuplotes</taxon>
    </lineage>
</organism>
<dbReference type="EMBL" id="CAMPGE010021170">
    <property type="protein sequence ID" value="CAI2379337.1"/>
    <property type="molecule type" value="Genomic_DNA"/>
</dbReference>
<comment type="caution">
    <text evidence="2">The sequence shown here is derived from an EMBL/GenBank/DDBJ whole genome shotgun (WGS) entry which is preliminary data.</text>
</comment>
<feature type="region of interest" description="Disordered" evidence="1">
    <location>
        <begin position="51"/>
        <end position="75"/>
    </location>
</feature>
<evidence type="ECO:0000313" key="2">
    <source>
        <dbReference type="EMBL" id="CAI2379337.1"/>
    </source>
</evidence>
<dbReference type="AlphaFoldDB" id="A0AAD1XVT2"/>
<accession>A0AAD1XVT2</accession>
<evidence type="ECO:0000313" key="3">
    <source>
        <dbReference type="Proteomes" id="UP001295684"/>
    </source>
</evidence>
<gene>
    <name evidence="2" type="ORF">ECRASSUSDP1_LOCUS20746</name>
</gene>